<dbReference type="Proteomes" id="UP000283210">
    <property type="component" value="Chromosome 22"/>
</dbReference>
<evidence type="ECO:0000256" key="1">
    <source>
        <dbReference type="SAM" id="MobiDB-lite"/>
    </source>
</evidence>
<dbReference type="InterPro" id="IPR039598">
    <property type="entry name" value="HMGXB3"/>
</dbReference>
<dbReference type="PANTHER" id="PTHR17609">
    <property type="entry name" value="HMG DOMAIN-CONTAINING PROTEIN 3"/>
    <property type="match status" value="1"/>
</dbReference>
<dbReference type="Pfam" id="PF18717">
    <property type="entry name" value="CxC4"/>
    <property type="match status" value="1"/>
</dbReference>
<reference evidence="3 4" key="2">
    <citation type="submission" date="2019-01" db="EMBL/GenBank/DDBJ databases">
        <title>A chromosome length genome reference of the Java medaka (oryzias javanicus).</title>
        <authorList>
            <person name="Herpin A."/>
            <person name="Takehana Y."/>
            <person name="Naruse K."/>
            <person name="Ansai S."/>
            <person name="Kawaguchi M."/>
        </authorList>
    </citation>
    <scope>NUCLEOTIDE SEQUENCE [LARGE SCALE GENOMIC DNA]</scope>
    <source>
        <strain evidence="3">RS831</strain>
        <tissue evidence="3">Whole body</tissue>
    </source>
</reference>
<accession>A0A437C4S6</accession>
<evidence type="ECO:0000313" key="4">
    <source>
        <dbReference type="Proteomes" id="UP000283210"/>
    </source>
</evidence>
<sequence>MSQYQPEAEVVRLIHNRRFMELAAGMEHVSVIKPGEELEARPIDDTLFACPLCPKQKATTWRRIQGHFEGHVNTAFRFEDKVICRCGLPCRDAAHYHCPLCWTTIIRKEQMRFHIKYCRRRTAPPVFVPAHSMPPHQRDHDYSQLPPNHSDRSPQRPGVPSGPETGDRPEATSTSCDSPEELVPAKAFPTQTLKRAKCPHCGLLLYKKNLAAHVQRKHTQKKEKPALKSLCIDRANGIFAVRKVFSHGFSTPVHVQRKAGEPQRTTCELRECRQVRALAQRGGLTPTECEHVRSLRFSCDSAAEEPLREDVLEEMVSLNLCGAAAANDCKERQKAARDAGVPLAVLVNFGGSPRQICVSVHEPKTLYYSVLGRVIVTYKTTHNTWHCPCAKPHKSCPHKNVSRWHLFQTRKHLFNCEAPPSTDRSSSEDLEKSVRYVYEKKRIPPDPPGAAVDAPTQTPDKLLPVETVCPLCSDEPPLTDAFLVTDAAAVVGMGGLSRNVSTYNRRCSRCGVLYRYQEWRDGLHNFNDRVILTLELCSYLRINMQSHVSVSTCVSCLEKLHGKKFPPADTILRAYLHFEALTSSECAYACVTCGPSPPVVVLDRHRTAVRDLEVSELRTPSEDYDGQQNISDFWDSINLDMISRGFFPKSSSNPFVVKPSYENWAPWIGTQTRRSDSVFNTEYKKISEDQTEADLSAAAEDSLFDDLLQQQIWRIRKLCRMCNIDASGSRLDLIKKLQEKMENRQTHDKVQRALWGASGGWSVVLCPHGIVYALKLNLREESPRDFADLLLSWKHFPNICLYEFAHDLATHTNLRTDSAVFRPHGGKLAEATPENLQAAAGGKLQVSLPWLSEKSDLPDDADAHPVTGSSRRYALIHKYHEADPDDPEEVLRSADLVPEIPGSVNGPAAEQLLSDMRKNDDFLNAMAPSAHLFLMRNIIQHRNTESNRKLEARQLKRSRHGVFQLKRRKVK</sequence>
<keyword evidence="4" id="KW-1185">Reference proteome</keyword>
<dbReference type="PANTHER" id="PTHR17609:SF3">
    <property type="entry name" value="SAP DOMAIN-CONTAINING PROTEIN"/>
    <property type="match status" value="1"/>
</dbReference>
<protein>
    <recommendedName>
        <fullName evidence="2">HMG domain-containing protein</fullName>
    </recommendedName>
</protein>
<evidence type="ECO:0000313" key="3">
    <source>
        <dbReference type="EMBL" id="RVE57614.1"/>
    </source>
</evidence>
<feature type="domain" description="HMG" evidence="2">
    <location>
        <begin position="457"/>
        <end position="576"/>
    </location>
</feature>
<dbReference type="OrthoDB" id="8948380at2759"/>
<dbReference type="AlphaFoldDB" id="A0A437C4S6"/>
<dbReference type="InterPro" id="IPR040648">
    <property type="entry name" value="HMGXB3_CxC4"/>
</dbReference>
<organism evidence="3 4">
    <name type="scientific">Oryzias javanicus</name>
    <name type="common">Javanese ricefish</name>
    <name type="synonym">Aplocheilus javanicus</name>
    <dbReference type="NCBI Taxonomy" id="123683"/>
    <lineage>
        <taxon>Eukaryota</taxon>
        <taxon>Metazoa</taxon>
        <taxon>Chordata</taxon>
        <taxon>Craniata</taxon>
        <taxon>Vertebrata</taxon>
        <taxon>Euteleostomi</taxon>
        <taxon>Actinopterygii</taxon>
        <taxon>Neopterygii</taxon>
        <taxon>Teleostei</taxon>
        <taxon>Neoteleostei</taxon>
        <taxon>Acanthomorphata</taxon>
        <taxon>Ovalentaria</taxon>
        <taxon>Atherinomorphae</taxon>
        <taxon>Beloniformes</taxon>
        <taxon>Adrianichthyidae</taxon>
        <taxon>Oryziinae</taxon>
        <taxon>Oryzias</taxon>
    </lineage>
</organism>
<evidence type="ECO:0000259" key="2">
    <source>
        <dbReference type="Pfam" id="PF18717"/>
    </source>
</evidence>
<reference evidence="3 4" key="1">
    <citation type="submission" date="2018-11" db="EMBL/GenBank/DDBJ databases">
        <authorList>
            <person name="Lopez-Roques C."/>
            <person name="Donnadieu C."/>
            <person name="Bouchez O."/>
            <person name="Klopp C."/>
            <person name="Cabau C."/>
            <person name="Zahm M."/>
        </authorList>
    </citation>
    <scope>NUCLEOTIDE SEQUENCE [LARGE SCALE GENOMIC DNA]</scope>
    <source>
        <strain evidence="3">RS831</strain>
        <tissue evidence="3">Whole body</tissue>
    </source>
</reference>
<feature type="region of interest" description="Disordered" evidence="1">
    <location>
        <begin position="128"/>
        <end position="181"/>
    </location>
</feature>
<name>A0A437C4S6_ORYJA</name>
<proteinExistence type="predicted"/>
<dbReference type="EMBL" id="CM012458">
    <property type="protein sequence ID" value="RVE57614.1"/>
    <property type="molecule type" value="Genomic_DNA"/>
</dbReference>
<gene>
    <name evidence="3" type="ORF">OJAV_G00218060</name>
</gene>